<evidence type="ECO:0000313" key="1">
    <source>
        <dbReference type="EMBL" id="GGJ84756.1"/>
    </source>
</evidence>
<dbReference type="Proteomes" id="UP000635983">
    <property type="component" value="Unassembled WGS sequence"/>
</dbReference>
<keyword evidence="2" id="KW-1185">Reference proteome</keyword>
<reference evidence="1" key="2">
    <citation type="submission" date="2020-09" db="EMBL/GenBank/DDBJ databases">
        <authorList>
            <person name="Sun Q."/>
            <person name="Ohkuma M."/>
        </authorList>
    </citation>
    <scope>NUCLEOTIDE SEQUENCE</scope>
    <source>
        <strain evidence="1">JCM 30078</strain>
    </source>
</reference>
<accession>A0A917PME0</accession>
<sequence length="63" mass="7172">MAEVETLDLGAYCGLEYLDVEFGSVYLFGQHGDILLFEEKAVVLHAVKRSATSFVRRRPVRRL</sequence>
<evidence type="ECO:0000313" key="2">
    <source>
        <dbReference type="Proteomes" id="UP000635983"/>
    </source>
</evidence>
<reference evidence="1" key="1">
    <citation type="journal article" date="2014" name="Int. J. Syst. Evol. Microbiol.">
        <title>Complete genome sequence of Corynebacterium casei LMG S-19264T (=DSM 44701T), isolated from a smear-ripened cheese.</title>
        <authorList>
            <consortium name="US DOE Joint Genome Institute (JGI-PGF)"/>
            <person name="Walter F."/>
            <person name="Albersmeier A."/>
            <person name="Kalinowski J."/>
            <person name="Ruckert C."/>
        </authorList>
    </citation>
    <scope>NUCLEOTIDE SEQUENCE</scope>
    <source>
        <strain evidence="1">JCM 30078</strain>
    </source>
</reference>
<dbReference type="EMBL" id="BMPO01000002">
    <property type="protein sequence ID" value="GGJ84756.1"/>
    <property type="molecule type" value="Genomic_DNA"/>
</dbReference>
<dbReference type="AlphaFoldDB" id="A0A917PME0"/>
<proteinExistence type="predicted"/>
<protein>
    <submittedName>
        <fullName evidence="1">Uncharacterized protein</fullName>
    </submittedName>
</protein>
<comment type="caution">
    <text evidence="1">The sequence shown here is derived from an EMBL/GenBank/DDBJ whole genome shotgun (WGS) entry which is preliminary data.</text>
</comment>
<organism evidence="1 2">
    <name type="scientific">Pseudomonas matsuisoli</name>
    <dbReference type="NCBI Taxonomy" id="1515666"/>
    <lineage>
        <taxon>Bacteria</taxon>
        <taxon>Pseudomonadati</taxon>
        <taxon>Pseudomonadota</taxon>
        <taxon>Gammaproteobacteria</taxon>
        <taxon>Pseudomonadales</taxon>
        <taxon>Pseudomonadaceae</taxon>
        <taxon>Pseudomonas</taxon>
    </lineage>
</organism>
<gene>
    <name evidence="1" type="ORF">GCM10009304_08430</name>
</gene>
<name>A0A917PME0_9PSED</name>